<sequence length="179" mass="20746">MELNTESHPRDVTGKVFLPQMELFPVSGRVIITISDRSRKRNGMQGCAGSNDRKLITTDRCLYHHAHYWMLQIQRASSPPFDVERLRCVCVAYKSKSTHEYHTLLAVYQQFDRRHFPRRCYLDALNCLISDVAETAHCSSRNKFRTSEPRSDKGKDRQNVTLLSNFRPKLFAPPLFLAS</sequence>
<evidence type="ECO:0000313" key="4">
    <source>
        <dbReference type="EMBL" id="GBO25929.1"/>
    </source>
</evidence>
<dbReference type="AlphaFoldDB" id="A0A4Y2VL87"/>
<dbReference type="EMBL" id="BGPR01046515">
    <property type="protein sequence ID" value="GBO23457.1"/>
    <property type="molecule type" value="Genomic_DNA"/>
</dbReference>
<gene>
    <name evidence="1" type="ORF">AVEN_108473_1</name>
    <name evidence="2" type="ORF">AVEN_204919_1</name>
    <name evidence="4" type="ORF">AVEN_208810_1</name>
    <name evidence="3" type="ORF">AVEN_228841_1</name>
</gene>
<protein>
    <submittedName>
        <fullName evidence="4">Uncharacterized protein</fullName>
    </submittedName>
</protein>
<dbReference type="EMBL" id="BGPR01022209">
    <property type="protein sequence ID" value="GBN88281.1"/>
    <property type="molecule type" value="Genomic_DNA"/>
</dbReference>
<evidence type="ECO:0000313" key="3">
    <source>
        <dbReference type="EMBL" id="GBO23457.1"/>
    </source>
</evidence>
<evidence type="ECO:0000313" key="5">
    <source>
        <dbReference type="Proteomes" id="UP000499080"/>
    </source>
</evidence>
<name>A0A4Y2VL87_ARAVE</name>
<evidence type="ECO:0000313" key="2">
    <source>
        <dbReference type="EMBL" id="GBN88281.1"/>
    </source>
</evidence>
<proteinExistence type="predicted"/>
<organism evidence="4 5">
    <name type="scientific">Araneus ventricosus</name>
    <name type="common">Orbweaver spider</name>
    <name type="synonym">Epeira ventricosa</name>
    <dbReference type="NCBI Taxonomy" id="182803"/>
    <lineage>
        <taxon>Eukaryota</taxon>
        <taxon>Metazoa</taxon>
        <taxon>Ecdysozoa</taxon>
        <taxon>Arthropoda</taxon>
        <taxon>Chelicerata</taxon>
        <taxon>Arachnida</taxon>
        <taxon>Araneae</taxon>
        <taxon>Araneomorphae</taxon>
        <taxon>Entelegynae</taxon>
        <taxon>Araneoidea</taxon>
        <taxon>Araneidae</taxon>
        <taxon>Araneus</taxon>
    </lineage>
</organism>
<dbReference type="Proteomes" id="UP000499080">
    <property type="component" value="Unassembled WGS sequence"/>
</dbReference>
<keyword evidence="5" id="KW-1185">Reference proteome</keyword>
<reference evidence="4 5" key="1">
    <citation type="journal article" date="2019" name="Sci. Rep.">
        <title>Orb-weaving spider Araneus ventricosus genome elucidates the spidroin gene catalogue.</title>
        <authorList>
            <person name="Kono N."/>
            <person name="Nakamura H."/>
            <person name="Ohtoshi R."/>
            <person name="Moran D.A.P."/>
            <person name="Shinohara A."/>
            <person name="Yoshida Y."/>
            <person name="Fujiwara M."/>
            <person name="Mori M."/>
            <person name="Tomita M."/>
            <person name="Arakawa K."/>
        </authorList>
    </citation>
    <scope>NUCLEOTIDE SEQUENCE [LARGE SCALE GENOMIC DNA]</scope>
</reference>
<evidence type="ECO:0000313" key="1">
    <source>
        <dbReference type="EMBL" id="GBN88258.1"/>
    </source>
</evidence>
<dbReference type="EMBL" id="BGPR01022193">
    <property type="protein sequence ID" value="GBN88258.1"/>
    <property type="molecule type" value="Genomic_DNA"/>
</dbReference>
<accession>A0A4Y2VL87</accession>
<comment type="caution">
    <text evidence="4">The sequence shown here is derived from an EMBL/GenBank/DDBJ whole genome shotgun (WGS) entry which is preliminary data.</text>
</comment>
<dbReference type="EMBL" id="BGPR01048943">
    <property type="protein sequence ID" value="GBO25929.1"/>
    <property type="molecule type" value="Genomic_DNA"/>
</dbReference>